<evidence type="ECO:0000259" key="2">
    <source>
        <dbReference type="Pfam" id="PF00476"/>
    </source>
</evidence>
<reference evidence="3" key="1">
    <citation type="submission" date="2018-05" db="EMBL/GenBank/DDBJ databases">
        <authorList>
            <person name="Lanie J.A."/>
            <person name="Ng W.-L."/>
            <person name="Kazmierczak K.M."/>
            <person name="Andrzejewski T.M."/>
            <person name="Davidsen T.M."/>
            <person name="Wayne K.J."/>
            <person name="Tettelin H."/>
            <person name="Glass J.I."/>
            <person name="Rusch D."/>
            <person name="Podicherti R."/>
            <person name="Tsui H.-C.T."/>
            <person name="Winkler M.E."/>
        </authorList>
    </citation>
    <scope>NUCLEOTIDE SEQUENCE</scope>
</reference>
<dbReference type="GO" id="GO:0006261">
    <property type="term" value="P:DNA-templated DNA replication"/>
    <property type="evidence" value="ECO:0007669"/>
    <property type="project" value="InterPro"/>
</dbReference>
<dbReference type="Gene3D" id="3.30.70.370">
    <property type="match status" value="1"/>
</dbReference>
<organism evidence="3">
    <name type="scientific">marine metagenome</name>
    <dbReference type="NCBI Taxonomy" id="408172"/>
    <lineage>
        <taxon>unclassified sequences</taxon>
        <taxon>metagenomes</taxon>
        <taxon>ecological metagenomes</taxon>
    </lineage>
</organism>
<gene>
    <name evidence="3" type="ORF">METZ01_LOCUS364389</name>
</gene>
<proteinExistence type="predicted"/>
<dbReference type="Gene3D" id="1.20.1060.10">
    <property type="entry name" value="Taq DNA Polymerase, Chain T, domain 4"/>
    <property type="match status" value="1"/>
</dbReference>
<dbReference type="Pfam" id="PF00476">
    <property type="entry name" value="DNA_pol_A"/>
    <property type="match status" value="1"/>
</dbReference>
<accession>A0A382SPY5</accession>
<sequence>VNGRIIDTMIVAPLIDENQYWYTLNALGREYVNEGKTEADLNEAAAEWGLDPKADLWRLPSAFVGTYATQDAALTLKLWNHFKILLEEQNLWNIFDLEISVLPVILAMKQKGVRVDLERAETLKKELIKREKNLIQKIKKESGVPEVQLWAANSLSKVFDALKLTYTRPPTGLPSFTKAFLENHSHPVAQLIRGAREVNKTHSTFIDSILKHEHNGRIHAEIRQLKGESGGTVTGRLSMSNPNLQQVPARNKEIGPLIRSLFLPEEGEQWCSADFSQQEPRILTHYASRSRYEGAETIADAYNDGDADF</sequence>
<dbReference type="Gene3D" id="3.30.420.10">
    <property type="entry name" value="Ribonuclease H-like superfamily/Ribonuclease H"/>
    <property type="match status" value="1"/>
</dbReference>
<dbReference type="InterPro" id="IPR002298">
    <property type="entry name" value="DNA_polymerase_A"/>
</dbReference>
<name>A0A382SPY5_9ZZZZ</name>
<dbReference type="InterPro" id="IPR001098">
    <property type="entry name" value="DNA-dir_DNA_pol_A_palm_dom"/>
</dbReference>
<feature type="non-terminal residue" evidence="3">
    <location>
        <position position="1"/>
    </location>
</feature>
<dbReference type="SUPFAM" id="SSF53098">
    <property type="entry name" value="Ribonuclease H-like"/>
    <property type="match status" value="1"/>
</dbReference>
<evidence type="ECO:0000313" key="3">
    <source>
        <dbReference type="EMBL" id="SVD11535.1"/>
    </source>
</evidence>
<dbReference type="GO" id="GO:0003887">
    <property type="term" value="F:DNA-directed DNA polymerase activity"/>
    <property type="evidence" value="ECO:0007669"/>
    <property type="project" value="InterPro"/>
</dbReference>
<protein>
    <recommendedName>
        <fullName evidence="2">DNA-directed DNA polymerase family A palm domain-containing protein</fullName>
    </recommendedName>
</protein>
<dbReference type="GO" id="GO:0003677">
    <property type="term" value="F:DNA binding"/>
    <property type="evidence" value="ECO:0007669"/>
    <property type="project" value="InterPro"/>
</dbReference>
<keyword evidence="1" id="KW-0235">DNA replication</keyword>
<dbReference type="PRINTS" id="PR00868">
    <property type="entry name" value="DNAPOLI"/>
</dbReference>
<dbReference type="InterPro" id="IPR012337">
    <property type="entry name" value="RNaseH-like_sf"/>
</dbReference>
<feature type="domain" description="DNA-directed DNA polymerase family A palm" evidence="2">
    <location>
        <begin position="119"/>
        <end position="289"/>
    </location>
</feature>
<dbReference type="GO" id="GO:0006302">
    <property type="term" value="P:double-strand break repair"/>
    <property type="evidence" value="ECO:0007669"/>
    <property type="project" value="TreeGrafter"/>
</dbReference>
<dbReference type="EMBL" id="UINC01130459">
    <property type="protein sequence ID" value="SVD11535.1"/>
    <property type="molecule type" value="Genomic_DNA"/>
</dbReference>
<dbReference type="AlphaFoldDB" id="A0A382SPY5"/>
<evidence type="ECO:0000256" key="1">
    <source>
        <dbReference type="ARBA" id="ARBA00022705"/>
    </source>
</evidence>
<feature type="non-terminal residue" evidence="3">
    <location>
        <position position="309"/>
    </location>
</feature>
<dbReference type="PANTHER" id="PTHR10133">
    <property type="entry name" value="DNA POLYMERASE I"/>
    <property type="match status" value="1"/>
</dbReference>
<dbReference type="InterPro" id="IPR036397">
    <property type="entry name" value="RNaseH_sf"/>
</dbReference>
<dbReference type="PANTHER" id="PTHR10133:SF27">
    <property type="entry name" value="DNA POLYMERASE NU"/>
    <property type="match status" value="1"/>
</dbReference>
<dbReference type="InterPro" id="IPR043502">
    <property type="entry name" value="DNA/RNA_pol_sf"/>
</dbReference>
<dbReference type="SUPFAM" id="SSF56672">
    <property type="entry name" value="DNA/RNA polymerases"/>
    <property type="match status" value="1"/>
</dbReference>